<dbReference type="PROSITE" id="PS50801">
    <property type="entry name" value="STAS"/>
    <property type="match status" value="1"/>
</dbReference>
<evidence type="ECO:0000256" key="2">
    <source>
        <dbReference type="ARBA" id="ARBA00022692"/>
    </source>
</evidence>
<evidence type="ECO:0000313" key="8">
    <source>
        <dbReference type="Proteomes" id="UP001249851"/>
    </source>
</evidence>
<sequence length="777" mass="83860">MEPVDVSLNEQAHIQITRKIFDESQLIQGKVYGSSSSSNWESDRRQCLRTVCSKISSCSCSWQRCCQFLFRLMPILSWLPKYSIKKDLLADITGGVTVGIMHIPQVSMKNGCSLDGNPDISIERNVYNELFLATDTDCSSSSSGLSVAKSSNVNNNYFGIICAKLASCSCSRDQFVGFLFRLVPFLRWLPNYSVKNDLLGDITGGITVGIMHIPQGLAFAMLASLPPVTGLYTALIPVLVYMLMGTSRHLSVGSFAVISLMVAQVCERELGSMQMETSLSLNNNSGISPTSPASSNSLWTPTDAIKLEIAVSLSFLVGIIQAVVYMLKNIVSCNVGAIITGVLSLVILIGLKKVNERFKSKMKVPIPAELLVVVVGTAISYGAAINKNFAVSILGKIPKGLPPLSLPTFSLLPKIFPDAFVIAVVIFATNISLSKMFAKKRGYSVDPNQELIAYGVGNVAGSFSSCFAICNALARTAVQENLANTQLCSVIVIAMILLVLLFIAPLFFHLPKPILAAVVIANLVGLLRQFSRLKVLWKIHKPDAVVWFFTCFGVIAMGVDVGLGIGVMCALFAVVLTLSRPKYTLLGRASEVSGVKVMRFESSLYFGNVERFRSALVTIAGQDPTMQQGTRQEIKLVGKGDADDNEALLENEHSEQIGSNEKSANGKLPHADESNLIEVEVAQPEQRIHTVVIDCSSFTFIDSVGLLALPSIMKEFEKIGIRILLSGCSSSITKRLVNSTGGTGTNTVDSHVMFPSIHDAVMSAVPSLDSAVSINLP</sequence>
<comment type="caution">
    <text evidence="7">The sequence shown here is derived from an EMBL/GenBank/DDBJ whole genome shotgun (WGS) entry which is preliminary data.</text>
</comment>
<dbReference type="GO" id="GO:0055085">
    <property type="term" value="P:transmembrane transport"/>
    <property type="evidence" value="ECO:0007669"/>
    <property type="project" value="InterPro"/>
</dbReference>
<organism evidence="7 8">
    <name type="scientific">Acropora cervicornis</name>
    <name type="common">Staghorn coral</name>
    <dbReference type="NCBI Taxonomy" id="6130"/>
    <lineage>
        <taxon>Eukaryota</taxon>
        <taxon>Metazoa</taxon>
        <taxon>Cnidaria</taxon>
        <taxon>Anthozoa</taxon>
        <taxon>Hexacorallia</taxon>
        <taxon>Scleractinia</taxon>
        <taxon>Astrocoeniina</taxon>
        <taxon>Acroporidae</taxon>
        <taxon>Acropora</taxon>
    </lineage>
</organism>
<keyword evidence="3 5" id="KW-1133">Transmembrane helix</keyword>
<feature type="transmembrane region" description="Helical" evidence="5">
    <location>
        <begin position="371"/>
        <end position="395"/>
    </location>
</feature>
<dbReference type="Pfam" id="PF01740">
    <property type="entry name" value="STAS"/>
    <property type="match status" value="1"/>
</dbReference>
<feature type="transmembrane region" description="Helical" evidence="5">
    <location>
        <begin position="415"/>
        <end position="433"/>
    </location>
</feature>
<evidence type="ECO:0000256" key="3">
    <source>
        <dbReference type="ARBA" id="ARBA00022989"/>
    </source>
</evidence>
<accession>A0AAD9PVL5</accession>
<keyword evidence="2 5" id="KW-0812">Transmembrane</keyword>
<dbReference type="Pfam" id="PF00916">
    <property type="entry name" value="Sulfate_transp"/>
    <property type="match status" value="1"/>
</dbReference>
<dbReference type="PANTHER" id="PTHR11814">
    <property type="entry name" value="SULFATE TRANSPORTER"/>
    <property type="match status" value="1"/>
</dbReference>
<gene>
    <name evidence="7" type="ORF">P5673_029840</name>
</gene>
<name>A0AAD9PVL5_ACRCE</name>
<dbReference type="InterPro" id="IPR036513">
    <property type="entry name" value="STAS_dom_sf"/>
</dbReference>
<evidence type="ECO:0000313" key="7">
    <source>
        <dbReference type="EMBL" id="KAK2549711.1"/>
    </source>
</evidence>
<evidence type="ECO:0000256" key="5">
    <source>
        <dbReference type="SAM" id="Phobius"/>
    </source>
</evidence>
<dbReference type="SUPFAM" id="SSF52091">
    <property type="entry name" value="SpoIIaa-like"/>
    <property type="match status" value="1"/>
</dbReference>
<evidence type="ECO:0000259" key="6">
    <source>
        <dbReference type="PROSITE" id="PS50801"/>
    </source>
</evidence>
<dbReference type="EMBL" id="JARQWQ010000122">
    <property type="protein sequence ID" value="KAK2549711.1"/>
    <property type="molecule type" value="Genomic_DNA"/>
</dbReference>
<protein>
    <submittedName>
        <fullName evidence="7">Prestin</fullName>
    </submittedName>
</protein>
<dbReference type="CDD" id="cd07042">
    <property type="entry name" value="STAS_SulP_like_sulfate_transporter"/>
    <property type="match status" value="1"/>
</dbReference>
<feature type="transmembrane region" description="Helical" evidence="5">
    <location>
        <begin position="217"/>
        <end position="243"/>
    </location>
</feature>
<dbReference type="Proteomes" id="UP001249851">
    <property type="component" value="Unassembled WGS sequence"/>
</dbReference>
<feature type="transmembrane region" description="Helical" evidence="5">
    <location>
        <begin position="514"/>
        <end position="533"/>
    </location>
</feature>
<reference evidence="7" key="2">
    <citation type="journal article" date="2023" name="Science">
        <title>Genomic signatures of disease resistance in endangered staghorn corals.</title>
        <authorList>
            <person name="Vollmer S.V."/>
            <person name="Selwyn J.D."/>
            <person name="Despard B.A."/>
            <person name="Roesel C.L."/>
        </authorList>
    </citation>
    <scope>NUCLEOTIDE SEQUENCE</scope>
    <source>
        <strain evidence="7">K2</strain>
    </source>
</reference>
<dbReference type="Gene3D" id="3.30.750.24">
    <property type="entry name" value="STAS domain"/>
    <property type="match status" value="1"/>
</dbReference>
<reference evidence="7" key="1">
    <citation type="journal article" date="2023" name="G3 (Bethesda)">
        <title>Whole genome assembly and annotation of the endangered Caribbean coral Acropora cervicornis.</title>
        <authorList>
            <person name="Selwyn J.D."/>
            <person name="Vollmer S.V."/>
        </authorList>
    </citation>
    <scope>NUCLEOTIDE SEQUENCE</scope>
    <source>
        <strain evidence="7">K2</strain>
    </source>
</reference>
<comment type="subcellular location">
    <subcellularLocation>
        <location evidence="1">Membrane</location>
        <topology evidence="1">Multi-pass membrane protein</topology>
    </subcellularLocation>
</comment>
<dbReference type="GO" id="GO:0016020">
    <property type="term" value="C:membrane"/>
    <property type="evidence" value="ECO:0007669"/>
    <property type="project" value="UniProtKB-SubCell"/>
</dbReference>
<dbReference type="InterPro" id="IPR011547">
    <property type="entry name" value="SLC26A/SulP_dom"/>
</dbReference>
<feature type="transmembrane region" description="Helical" evidence="5">
    <location>
        <begin position="487"/>
        <end position="508"/>
    </location>
</feature>
<dbReference type="InterPro" id="IPR001902">
    <property type="entry name" value="SLC26A/SulP_fam"/>
</dbReference>
<feature type="transmembrane region" description="Helical" evidence="5">
    <location>
        <begin position="545"/>
        <end position="578"/>
    </location>
</feature>
<evidence type="ECO:0000256" key="4">
    <source>
        <dbReference type="ARBA" id="ARBA00023136"/>
    </source>
</evidence>
<keyword evidence="4 5" id="KW-0472">Membrane</keyword>
<proteinExistence type="predicted"/>
<dbReference type="InterPro" id="IPR002645">
    <property type="entry name" value="STAS_dom"/>
</dbReference>
<feature type="domain" description="STAS" evidence="6">
    <location>
        <begin position="585"/>
        <end position="764"/>
    </location>
</feature>
<evidence type="ECO:0000256" key="1">
    <source>
        <dbReference type="ARBA" id="ARBA00004141"/>
    </source>
</evidence>
<keyword evidence="8" id="KW-1185">Reference proteome</keyword>
<dbReference type="AlphaFoldDB" id="A0AAD9PVL5"/>
<feature type="transmembrane region" description="Helical" evidence="5">
    <location>
        <begin position="333"/>
        <end position="351"/>
    </location>
</feature>